<protein>
    <submittedName>
        <fullName evidence="2">Uncharacterized protein</fullName>
    </submittedName>
</protein>
<proteinExistence type="predicted"/>
<accession>A0A915KYL7</accession>
<reference evidence="2" key="1">
    <citation type="submission" date="2022-11" db="UniProtKB">
        <authorList>
            <consortium name="WormBaseParasite"/>
        </authorList>
    </citation>
    <scope>IDENTIFICATION</scope>
</reference>
<dbReference type="WBParaSite" id="nRc.2.0.1.t42582-RA">
    <property type="protein sequence ID" value="nRc.2.0.1.t42582-RA"/>
    <property type="gene ID" value="nRc.2.0.1.g42582"/>
</dbReference>
<name>A0A915KYL7_ROMCU</name>
<evidence type="ECO:0000313" key="2">
    <source>
        <dbReference type="WBParaSite" id="nRc.2.0.1.t42582-RA"/>
    </source>
</evidence>
<dbReference type="Proteomes" id="UP000887565">
    <property type="component" value="Unplaced"/>
</dbReference>
<evidence type="ECO:0000313" key="1">
    <source>
        <dbReference type="Proteomes" id="UP000887565"/>
    </source>
</evidence>
<organism evidence="1 2">
    <name type="scientific">Romanomermis culicivorax</name>
    <name type="common">Nematode worm</name>
    <dbReference type="NCBI Taxonomy" id="13658"/>
    <lineage>
        <taxon>Eukaryota</taxon>
        <taxon>Metazoa</taxon>
        <taxon>Ecdysozoa</taxon>
        <taxon>Nematoda</taxon>
        <taxon>Enoplea</taxon>
        <taxon>Dorylaimia</taxon>
        <taxon>Mermithida</taxon>
        <taxon>Mermithoidea</taxon>
        <taxon>Mermithidae</taxon>
        <taxon>Romanomermis</taxon>
    </lineage>
</organism>
<sequence length="33" mass="4019">MKRLSPASFGKVWTANRRRNRRLNRGWIFRDDG</sequence>
<keyword evidence="1" id="KW-1185">Reference proteome</keyword>
<dbReference type="AlphaFoldDB" id="A0A915KYL7"/>